<evidence type="ECO:0000313" key="2">
    <source>
        <dbReference type="Proteomes" id="UP000000939"/>
    </source>
</evidence>
<proteinExistence type="predicted"/>
<dbReference type="AlphaFoldDB" id="D5V4Q6"/>
<dbReference type="RefSeq" id="WP_013135106.1">
    <property type="nucleotide sequence ID" value="NC_014166.1"/>
</dbReference>
<dbReference type="KEGG" id="ant:Arnit_1303"/>
<dbReference type="EMBL" id="CP001999">
    <property type="protein sequence ID" value="ADG92961.1"/>
    <property type="molecule type" value="Genomic_DNA"/>
</dbReference>
<dbReference type="HOGENOM" id="CLU_219828_0_0_7"/>
<dbReference type="Pfam" id="PF12669">
    <property type="entry name" value="FeoB_associated"/>
    <property type="match status" value="1"/>
</dbReference>
<organism evidence="1 2">
    <name type="scientific">Arcobacter nitrofigilis (strain ATCC 33309 / DSM 7299 / CCUG 15893 / LMG 7604 / NCTC 12251 / CI)</name>
    <name type="common">Campylobacter nitrofigilis</name>
    <dbReference type="NCBI Taxonomy" id="572480"/>
    <lineage>
        <taxon>Bacteria</taxon>
        <taxon>Pseudomonadati</taxon>
        <taxon>Campylobacterota</taxon>
        <taxon>Epsilonproteobacteria</taxon>
        <taxon>Campylobacterales</taxon>
        <taxon>Arcobacteraceae</taxon>
        <taxon>Arcobacter</taxon>
    </lineage>
</organism>
<gene>
    <name evidence="1" type="ordered locus">Arnit_1303</name>
</gene>
<evidence type="ECO:0008006" key="3">
    <source>
        <dbReference type="Google" id="ProtNLM"/>
    </source>
</evidence>
<accession>D5V4Q6</accession>
<protein>
    <recommendedName>
        <fullName evidence="3">FeoB-associated Cys-rich membrane protein</fullName>
    </recommendedName>
</protein>
<name>D5V4Q6_ARCNC</name>
<dbReference type="Proteomes" id="UP000000939">
    <property type="component" value="Chromosome"/>
</dbReference>
<reference evidence="1 2" key="1">
    <citation type="journal article" date="2010" name="Stand. Genomic Sci.">
        <title>Complete genome sequence of Arcobacter nitrofigilis type strain (CI).</title>
        <authorList>
            <person name="Pati A."/>
            <person name="Gronow S."/>
            <person name="Lapidus A."/>
            <person name="Copeland A."/>
            <person name="Glavina Del Rio T."/>
            <person name="Nolan M."/>
            <person name="Lucas S."/>
            <person name="Tice H."/>
            <person name="Cheng J.F."/>
            <person name="Han C."/>
            <person name="Chertkov O."/>
            <person name="Bruce D."/>
            <person name="Tapia R."/>
            <person name="Goodwin L."/>
            <person name="Pitluck S."/>
            <person name="Liolios K."/>
            <person name="Ivanova N."/>
            <person name="Mavromatis K."/>
            <person name="Chen A."/>
            <person name="Palaniappan K."/>
            <person name="Land M."/>
            <person name="Hauser L."/>
            <person name="Chang Y.J."/>
            <person name="Jeffries C.D."/>
            <person name="Detter J.C."/>
            <person name="Rohde M."/>
            <person name="Goker M."/>
            <person name="Bristow J."/>
            <person name="Eisen J.A."/>
            <person name="Markowitz V."/>
            <person name="Hugenholtz P."/>
            <person name="Klenk H.P."/>
            <person name="Kyrpides N.C."/>
        </authorList>
    </citation>
    <scope>NUCLEOTIDE SEQUENCE [LARGE SCALE GENOMIC DNA]</scope>
    <source>
        <strain evidence="2">ATCC 33309 / DSM 7299 / CCUG 15893 / LMG 7604 / NCTC 12251 / CI</strain>
    </source>
</reference>
<evidence type="ECO:0000313" key="1">
    <source>
        <dbReference type="EMBL" id="ADG92961.1"/>
    </source>
</evidence>
<sequence length="38" mass="4121">MQDVVIFSIVILALAYILRKTFKKNGGCGCGEEGCSKK</sequence>
<keyword evidence="2" id="KW-1185">Reference proteome</keyword>